<dbReference type="Proteomes" id="UP001141806">
    <property type="component" value="Unassembled WGS sequence"/>
</dbReference>
<evidence type="ECO:0000313" key="2">
    <source>
        <dbReference type="EMBL" id="KAJ4952236.1"/>
    </source>
</evidence>
<feature type="region of interest" description="Disordered" evidence="1">
    <location>
        <begin position="310"/>
        <end position="329"/>
    </location>
</feature>
<sequence length="329" mass="35428">MDTQILWPENYSSSRIGTSTRICGFHLMMEETLRSAQGRAALEHLPSVTLKEVRRDSLHRVFNAPVGEESRNSARVSVIADATMPQRLTRAPGAAEVVDQGITVPQRVIRESENADGLVIRNSSRVLMETRGVVRSNPTRVLMDAAGKNRSNHVRYSMRETEGLMAPDPMMMEAALRCGSSSTLAIQNTQVTVGNTSVMHRRAGGSMNNENATGGGAGVSSITGINGESANANGGAAGVGSNEDDDDAIVEERTRPNVVHEPVPTAQQVHEAATNSATTNLVVQQTSVTQNVEQPTEPAMLPVEREVWADATGDNCDSHEESDDEQPRF</sequence>
<gene>
    <name evidence="2" type="ORF">NE237_029068</name>
</gene>
<feature type="compositionally biased region" description="Acidic residues" evidence="1">
    <location>
        <begin position="320"/>
        <end position="329"/>
    </location>
</feature>
<dbReference type="AlphaFoldDB" id="A0A9Q0GQH6"/>
<organism evidence="2 3">
    <name type="scientific">Protea cynaroides</name>
    <dbReference type="NCBI Taxonomy" id="273540"/>
    <lineage>
        <taxon>Eukaryota</taxon>
        <taxon>Viridiplantae</taxon>
        <taxon>Streptophyta</taxon>
        <taxon>Embryophyta</taxon>
        <taxon>Tracheophyta</taxon>
        <taxon>Spermatophyta</taxon>
        <taxon>Magnoliopsida</taxon>
        <taxon>Proteales</taxon>
        <taxon>Proteaceae</taxon>
        <taxon>Protea</taxon>
    </lineage>
</organism>
<protein>
    <submittedName>
        <fullName evidence="2">Uncharacterized protein</fullName>
    </submittedName>
</protein>
<evidence type="ECO:0000313" key="3">
    <source>
        <dbReference type="Proteomes" id="UP001141806"/>
    </source>
</evidence>
<keyword evidence="3" id="KW-1185">Reference proteome</keyword>
<proteinExistence type="predicted"/>
<reference evidence="2" key="1">
    <citation type="journal article" date="2023" name="Plant J.">
        <title>The genome of the king protea, Protea cynaroides.</title>
        <authorList>
            <person name="Chang J."/>
            <person name="Duong T.A."/>
            <person name="Schoeman C."/>
            <person name="Ma X."/>
            <person name="Roodt D."/>
            <person name="Barker N."/>
            <person name="Li Z."/>
            <person name="Van de Peer Y."/>
            <person name="Mizrachi E."/>
        </authorList>
    </citation>
    <scope>NUCLEOTIDE SEQUENCE</scope>
    <source>
        <tissue evidence="2">Young leaves</tissue>
    </source>
</reference>
<comment type="caution">
    <text evidence="2">The sequence shown here is derived from an EMBL/GenBank/DDBJ whole genome shotgun (WGS) entry which is preliminary data.</text>
</comment>
<evidence type="ECO:0000256" key="1">
    <source>
        <dbReference type="SAM" id="MobiDB-lite"/>
    </source>
</evidence>
<accession>A0A9Q0GQH6</accession>
<dbReference type="EMBL" id="JAMYWD010000012">
    <property type="protein sequence ID" value="KAJ4952236.1"/>
    <property type="molecule type" value="Genomic_DNA"/>
</dbReference>
<name>A0A9Q0GQH6_9MAGN</name>